<proteinExistence type="predicted"/>
<evidence type="ECO:0000313" key="3">
    <source>
        <dbReference type="Proteomes" id="UP001307705"/>
    </source>
</evidence>
<evidence type="ECO:0008006" key="4">
    <source>
        <dbReference type="Google" id="ProtNLM"/>
    </source>
</evidence>
<dbReference type="EMBL" id="BTPE01000004">
    <property type="protein sequence ID" value="GMQ33142.1"/>
    <property type="molecule type" value="Genomic_DNA"/>
</dbReference>
<name>A0ABQ6Q2B4_9BACT</name>
<dbReference type="RefSeq" id="WP_338227918.1">
    <property type="nucleotide sequence ID" value="NZ_BTPE01000004.1"/>
</dbReference>
<sequence length="231" mass="27306">MKRILILFFMLFLASPSWVRAQVDEDQLGAWYMYFFTKKLGDKGFGIQGDYQFRYWDLGSDREQLLLRTGFTYRPKKADVMFTLGYAFISSGEFGESRNSVPENRIYQEALLPQKVGGRVFLTHRFRYEQRWVENQDFRTRYRYNLFLNLPLNGTELKKNVVYLALYNEIFINGQTDIGDGRVVERFDRNRTYLGLGYGLRNNLRMQGGWMNQTTSQVSKGQLQLSLHHSF</sequence>
<evidence type="ECO:0000256" key="1">
    <source>
        <dbReference type="SAM" id="SignalP"/>
    </source>
</evidence>
<keyword evidence="3" id="KW-1185">Reference proteome</keyword>
<protein>
    <recommendedName>
        <fullName evidence="4">DUF2490 domain-containing protein</fullName>
    </recommendedName>
</protein>
<reference evidence="2 3" key="1">
    <citation type="submission" date="2023-08" db="EMBL/GenBank/DDBJ databases">
        <title>Draft genome sequence of Algoriphagus taiwanensis.</title>
        <authorList>
            <person name="Takatani N."/>
            <person name="Hosokawa M."/>
            <person name="Sawabe T."/>
        </authorList>
    </citation>
    <scope>NUCLEOTIDE SEQUENCE [LARGE SCALE GENOMIC DNA]</scope>
    <source>
        <strain evidence="2 3">JCM 19755</strain>
    </source>
</reference>
<gene>
    <name evidence="2" type="ORF">Ataiwa_14140</name>
</gene>
<feature type="chain" id="PRO_5047361418" description="DUF2490 domain-containing protein" evidence="1">
    <location>
        <begin position="22"/>
        <end position="231"/>
    </location>
</feature>
<feature type="signal peptide" evidence="1">
    <location>
        <begin position="1"/>
        <end position="21"/>
    </location>
</feature>
<organism evidence="2 3">
    <name type="scientific">Algoriphagus taiwanensis</name>
    <dbReference type="NCBI Taxonomy" id="1445656"/>
    <lineage>
        <taxon>Bacteria</taxon>
        <taxon>Pseudomonadati</taxon>
        <taxon>Bacteroidota</taxon>
        <taxon>Cytophagia</taxon>
        <taxon>Cytophagales</taxon>
        <taxon>Cyclobacteriaceae</taxon>
        <taxon>Algoriphagus</taxon>
    </lineage>
</organism>
<dbReference type="InterPro" id="IPR019619">
    <property type="entry name" value="DUF2490"/>
</dbReference>
<dbReference type="Pfam" id="PF10677">
    <property type="entry name" value="DUF2490"/>
    <property type="match status" value="1"/>
</dbReference>
<comment type="caution">
    <text evidence="2">The sequence shown here is derived from an EMBL/GenBank/DDBJ whole genome shotgun (WGS) entry which is preliminary data.</text>
</comment>
<evidence type="ECO:0000313" key="2">
    <source>
        <dbReference type="EMBL" id="GMQ33142.1"/>
    </source>
</evidence>
<accession>A0ABQ6Q2B4</accession>
<dbReference type="Proteomes" id="UP001307705">
    <property type="component" value="Unassembled WGS sequence"/>
</dbReference>
<keyword evidence="1" id="KW-0732">Signal</keyword>